<dbReference type="EMBL" id="FJ112638">
    <property type="protein sequence ID" value="AFG55727.1"/>
    <property type="molecule type" value="Genomic_DNA"/>
</dbReference>
<proteinExistence type="predicted"/>
<feature type="non-terminal residue" evidence="3">
    <location>
        <position position="1"/>
    </location>
</feature>
<evidence type="ECO:0000313" key="3">
    <source>
        <dbReference type="EMBL" id="AFG55724.1"/>
    </source>
</evidence>
<evidence type="ECO:0000313" key="6">
    <source>
        <dbReference type="EMBL" id="AFG55727.1"/>
    </source>
</evidence>
<name>H9W131_PINTA</name>
<dbReference type="InterPro" id="IPR053198">
    <property type="entry name" value="Gynoecium_Dev_Regulator"/>
</dbReference>
<evidence type="ECO:0000313" key="4">
    <source>
        <dbReference type="EMBL" id="AFG55725.1"/>
    </source>
</evidence>
<reference evidence="3" key="1">
    <citation type="submission" date="2008-08" db="EMBL/GenBank/DDBJ databases">
        <title>Nucleotide Diversity and Divergence in the Loblolly Pine Gene Space.</title>
        <authorList>
            <person name="Neale D.B."/>
            <person name="Wegrzyn J.L."/>
            <person name="Lee J.M."/>
            <person name="Eckert A.J."/>
            <person name="Liechty J.D."/>
            <person name="Stevens K.A."/>
            <person name="Langley C.H."/>
        </authorList>
    </citation>
    <scope>NUCLEOTIDE SEQUENCE</scope>
    <source>
        <strain evidence="3">7685</strain>
        <strain evidence="5">7687</strain>
        <strain evidence="4">7689</strain>
        <strain evidence="6">7691</strain>
        <strain evidence="2">7692</strain>
        <strain evidence="7">7696</strain>
        <tissue evidence="3">Megagametophyte</tissue>
    </source>
</reference>
<sequence>LLLPFFSTSLCELIPTRMEEPTTITEESDDQSSVKSDDSCCSNRVKFLCSYGGRILPRPGDGKLRYAGGDTRVVAASRSISFAGLLLHLFRFENLRFD</sequence>
<dbReference type="EMBL" id="FJ112635">
    <property type="protein sequence ID" value="AFG55724.1"/>
    <property type="molecule type" value="Genomic_DNA"/>
</dbReference>
<evidence type="ECO:0000256" key="1">
    <source>
        <dbReference type="SAM" id="MobiDB-lite"/>
    </source>
</evidence>
<evidence type="ECO:0000313" key="2">
    <source>
        <dbReference type="EMBL" id="AFG55723.1"/>
    </source>
</evidence>
<accession>H9W131</accession>
<feature type="region of interest" description="Disordered" evidence="1">
    <location>
        <begin position="17"/>
        <end position="39"/>
    </location>
</feature>
<organism evidence="3">
    <name type="scientific">Pinus taeda</name>
    <name type="common">Loblolly pine</name>
    <dbReference type="NCBI Taxonomy" id="3352"/>
    <lineage>
        <taxon>Eukaryota</taxon>
        <taxon>Viridiplantae</taxon>
        <taxon>Streptophyta</taxon>
        <taxon>Embryophyta</taxon>
        <taxon>Tracheophyta</taxon>
        <taxon>Spermatophyta</taxon>
        <taxon>Pinopsida</taxon>
        <taxon>Pinidae</taxon>
        <taxon>Conifers I</taxon>
        <taxon>Pinales</taxon>
        <taxon>Pinaceae</taxon>
        <taxon>Pinus</taxon>
        <taxon>Pinus subgen. Pinus</taxon>
    </lineage>
</organism>
<dbReference type="AlphaFoldDB" id="H9W131"/>
<dbReference type="EMBL" id="FJ112636">
    <property type="protein sequence ID" value="AFG55728.1"/>
    <property type="molecule type" value="Genomic_DNA"/>
</dbReference>
<gene>
    <name evidence="3" type="ORF">UMN_3645_01</name>
</gene>
<protein>
    <submittedName>
        <fullName evidence="3">Uncharacterized protein</fullName>
    </submittedName>
</protein>
<dbReference type="EMBL" id="FJ112641">
    <property type="protein sequence ID" value="AFG55723.1"/>
    <property type="molecule type" value="Genomic_DNA"/>
</dbReference>
<dbReference type="EMBL" id="FJ112640">
    <property type="protein sequence ID" value="AFG55725.1"/>
    <property type="molecule type" value="Genomic_DNA"/>
</dbReference>
<dbReference type="EMBL" id="FJ112637">
    <property type="protein sequence ID" value="AFG55726.1"/>
    <property type="molecule type" value="Genomic_DNA"/>
</dbReference>
<feature type="non-terminal residue" evidence="3">
    <location>
        <position position="98"/>
    </location>
</feature>
<dbReference type="PANTHER" id="PTHR31066">
    <property type="entry name" value="OS05G0427100 PROTEIN-RELATED"/>
    <property type="match status" value="1"/>
</dbReference>
<evidence type="ECO:0000313" key="7">
    <source>
        <dbReference type="EMBL" id="AFG55728.1"/>
    </source>
</evidence>
<dbReference type="PANTHER" id="PTHR31066:SF85">
    <property type="entry name" value="OS02G0809100 PROTEIN"/>
    <property type="match status" value="1"/>
</dbReference>
<evidence type="ECO:0000313" key="5">
    <source>
        <dbReference type="EMBL" id="AFG55726.1"/>
    </source>
</evidence>